<dbReference type="GO" id="GO:0045504">
    <property type="term" value="F:dynein heavy chain binding"/>
    <property type="evidence" value="ECO:0007669"/>
    <property type="project" value="TreeGrafter"/>
</dbReference>
<name>A0A0G4IZ76_PLABS</name>
<evidence type="ECO:0000256" key="1">
    <source>
        <dbReference type="ARBA" id="ARBA00023017"/>
    </source>
</evidence>
<geneLocation type="mitochondrion" evidence="7"/>
<feature type="compositionally biased region" description="Basic and acidic residues" evidence="5">
    <location>
        <begin position="219"/>
        <end position="232"/>
    </location>
</feature>
<evidence type="ECO:0000313" key="7">
    <source>
        <dbReference type="EMBL" id="SPQ93885.1"/>
    </source>
</evidence>
<evidence type="ECO:0000256" key="4">
    <source>
        <dbReference type="ARBA" id="ARBA00038114"/>
    </source>
</evidence>
<dbReference type="PANTHER" id="PTHR13183">
    <property type="entry name" value="AXONEMAL INNER ARM DYNEIN LIGHT CHAIN 28"/>
    <property type="match status" value="1"/>
</dbReference>
<dbReference type="OrthoDB" id="273640at2759"/>
<evidence type="ECO:0000313" key="8">
    <source>
        <dbReference type="Proteomes" id="UP000039324"/>
    </source>
</evidence>
<dbReference type="EMBL" id="OVEO01000002">
    <property type="protein sequence ID" value="SPQ93885.1"/>
    <property type="molecule type" value="Genomic_DNA"/>
</dbReference>
<keyword evidence="8" id="KW-1185">Reference proteome</keyword>
<dbReference type="GO" id="GO:0030286">
    <property type="term" value="C:dynein complex"/>
    <property type="evidence" value="ECO:0007669"/>
    <property type="project" value="UniProtKB-KW"/>
</dbReference>
<dbReference type="Proteomes" id="UP000290189">
    <property type="component" value="Unassembled WGS sequence"/>
</dbReference>
<keyword evidence="2" id="KW-0175">Coiled coil</keyword>
<evidence type="ECO:0000313" key="6">
    <source>
        <dbReference type="EMBL" id="CEP00623.1"/>
    </source>
</evidence>
<reference evidence="6 8" key="1">
    <citation type="submission" date="2015-02" db="EMBL/GenBank/DDBJ databases">
        <authorList>
            <person name="Chooi Y.-H."/>
        </authorList>
    </citation>
    <scope>NUCLEOTIDE SEQUENCE [LARGE SCALE GENOMIC DNA]</scope>
    <source>
        <strain evidence="6">E3</strain>
    </source>
</reference>
<dbReference type="InterPro" id="IPR019347">
    <property type="entry name" value="Axonemal_dynein_light_chain"/>
</dbReference>
<evidence type="ECO:0000256" key="3">
    <source>
        <dbReference type="ARBA" id="ARBA00023175"/>
    </source>
</evidence>
<dbReference type="OMA" id="QVTIICA"/>
<dbReference type="AlphaFoldDB" id="A0A0G4IZ76"/>
<proteinExistence type="inferred from homology"/>
<dbReference type="GO" id="GO:0005930">
    <property type="term" value="C:axoneme"/>
    <property type="evidence" value="ECO:0007669"/>
    <property type="project" value="TreeGrafter"/>
</dbReference>
<sequence length="232" mass="26687">MQAQQTLVKYNNPILVSTTKESRGKAKSALGKRAQLTPTEDILNSILPPREWTEDGQLWVQYVSSTPATRLDVITLQDNLDKKLLQRQARETGICPIREELYAQCFDELIRELTINCAERGLLLLRVRDEIRMTIAAFQTLYESSIAFGMRKALQSEQKKAEMEQNIKAAEQEIKDLENSVFDTTAKCVQLEKKVAERWADDERKHKDEIGALRQHNQSLKDELEKHLSMSK</sequence>
<keyword evidence="3" id="KW-0505">Motor protein</keyword>
<evidence type="ECO:0000256" key="5">
    <source>
        <dbReference type="SAM" id="MobiDB-lite"/>
    </source>
</evidence>
<keyword evidence="1" id="KW-0243">Dynein</keyword>
<organism evidence="6 8">
    <name type="scientific">Plasmodiophora brassicae</name>
    <name type="common">Clubroot disease agent</name>
    <dbReference type="NCBI Taxonomy" id="37360"/>
    <lineage>
        <taxon>Eukaryota</taxon>
        <taxon>Sar</taxon>
        <taxon>Rhizaria</taxon>
        <taxon>Endomyxa</taxon>
        <taxon>Phytomyxea</taxon>
        <taxon>Plasmodiophorida</taxon>
        <taxon>Plasmodiophoridae</taxon>
        <taxon>Plasmodiophora</taxon>
    </lineage>
</organism>
<gene>
    <name evidence="6" type="ORF">PBRA_001677</name>
    <name evidence="7" type="ORF">PLBR_LOCUS1100</name>
</gene>
<dbReference type="STRING" id="37360.A0A0G4IZ76"/>
<dbReference type="Pfam" id="PF10211">
    <property type="entry name" value="Ax_dynein_light"/>
    <property type="match status" value="1"/>
</dbReference>
<reference evidence="7 9" key="2">
    <citation type="submission" date="2018-03" db="EMBL/GenBank/DDBJ databases">
        <authorList>
            <person name="Fogelqvist J."/>
        </authorList>
    </citation>
    <scope>NUCLEOTIDE SEQUENCE [LARGE SCALE GENOMIC DNA]</scope>
</reference>
<evidence type="ECO:0008006" key="10">
    <source>
        <dbReference type="Google" id="ProtNLM"/>
    </source>
</evidence>
<feature type="region of interest" description="Disordered" evidence="5">
    <location>
        <begin position="206"/>
        <end position="232"/>
    </location>
</feature>
<evidence type="ECO:0000313" key="9">
    <source>
        <dbReference type="Proteomes" id="UP000290189"/>
    </source>
</evidence>
<accession>A0A0G4IZ76</accession>
<keyword evidence="7" id="KW-0496">Mitochondrion</keyword>
<dbReference type="PANTHER" id="PTHR13183:SF0">
    <property type="entry name" value="AXONEMAL DYNEIN LIGHT INTERMEDIATE POLYPEPTIDE 1"/>
    <property type="match status" value="1"/>
</dbReference>
<dbReference type="EMBL" id="CDSF01000101">
    <property type="protein sequence ID" value="CEP00623.1"/>
    <property type="molecule type" value="Genomic_DNA"/>
</dbReference>
<protein>
    <recommendedName>
        <fullName evidence="10">Inner dynein arm light chain, axonemal</fullName>
    </recommendedName>
</protein>
<evidence type="ECO:0000256" key="2">
    <source>
        <dbReference type="ARBA" id="ARBA00023054"/>
    </source>
</evidence>
<dbReference type="Proteomes" id="UP000039324">
    <property type="component" value="Unassembled WGS sequence"/>
</dbReference>
<comment type="similarity">
    <text evidence="4">Belongs to the inner dynein arm light chain family.</text>
</comment>